<reference evidence="4 5" key="2">
    <citation type="submission" date="2016-08" db="EMBL/GenBank/DDBJ databases">
        <title>Pervasive Adenine N6-methylation of Active Genes in Fungi.</title>
        <authorList>
            <consortium name="DOE Joint Genome Institute"/>
            <person name="Mondo S.J."/>
            <person name="Dannebaum R.O."/>
            <person name="Kuo R.C."/>
            <person name="Labutti K."/>
            <person name="Haridas S."/>
            <person name="Kuo A."/>
            <person name="Salamov A."/>
            <person name="Ahrendt S.R."/>
            <person name="Lipzen A."/>
            <person name="Sullivan W."/>
            <person name="Andreopoulos W.B."/>
            <person name="Clum A."/>
            <person name="Lindquist E."/>
            <person name="Daum C."/>
            <person name="Ramamoorthy G.K."/>
            <person name="Gryganskyi A."/>
            <person name="Culley D."/>
            <person name="Magnuson J.K."/>
            <person name="James T.Y."/>
            <person name="O'Malley M.A."/>
            <person name="Stajich J.E."/>
            <person name="Spatafora J.W."/>
            <person name="Visel A."/>
            <person name="Grigoriev I.V."/>
        </authorList>
    </citation>
    <scope>NUCLEOTIDE SEQUENCE [LARGE SCALE GENOMIC DNA]</scope>
    <source>
        <strain evidence="4 5">S4</strain>
    </source>
</reference>
<dbReference type="Proteomes" id="UP000193944">
    <property type="component" value="Unassembled WGS sequence"/>
</dbReference>
<evidence type="ECO:0000259" key="3">
    <source>
        <dbReference type="Pfam" id="PF25116"/>
    </source>
</evidence>
<dbReference type="InterPro" id="IPR056827">
    <property type="entry name" value="CBM87_Agd3"/>
</dbReference>
<name>A0A1Y1WXJ2_9FUNG</name>
<feature type="signal peptide" evidence="2">
    <location>
        <begin position="1"/>
        <end position="21"/>
    </location>
</feature>
<evidence type="ECO:0000256" key="1">
    <source>
        <dbReference type="SAM" id="Phobius"/>
    </source>
</evidence>
<dbReference type="EMBL" id="MCFG01000232">
    <property type="protein sequence ID" value="ORX77844.1"/>
    <property type="molecule type" value="Genomic_DNA"/>
</dbReference>
<reference evidence="4 5" key="1">
    <citation type="submission" date="2016-08" db="EMBL/GenBank/DDBJ databases">
        <title>A Parts List for Fungal Cellulosomes Revealed by Comparative Genomics.</title>
        <authorList>
            <consortium name="DOE Joint Genome Institute"/>
            <person name="Haitjema C.H."/>
            <person name="Gilmore S.P."/>
            <person name="Henske J.K."/>
            <person name="Solomon K.V."/>
            <person name="De Groot R."/>
            <person name="Kuo A."/>
            <person name="Mondo S.J."/>
            <person name="Salamov A.A."/>
            <person name="Labutti K."/>
            <person name="Zhao Z."/>
            <person name="Chiniquy J."/>
            <person name="Barry K."/>
            <person name="Brewer H.M."/>
            <person name="Purvine S.O."/>
            <person name="Wright A.T."/>
            <person name="Boxma B."/>
            <person name="Van Alen T."/>
            <person name="Hackstein J.H."/>
            <person name="Baker S.E."/>
            <person name="Grigoriev I.V."/>
            <person name="O'Malley M.A."/>
        </authorList>
    </citation>
    <scope>NUCLEOTIDE SEQUENCE [LARGE SCALE GENOMIC DNA]</scope>
    <source>
        <strain evidence="4 5">S4</strain>
    </source>
</reference>
<comment type="caution">
    <text evidence="4">The sequence shown here is derived from an EMBL/GenBank/DDBJ whole genome shotgun (WGS) entry which is preliminary data.</text>
</comment>
<sequence>MRFNFKKIAVALLPFLSFAAAEERDDPSSEIVLFVNKDANEKDISSTLMIFEEYQIPYTLKEFSKDGYTGNFDFLYKDGQPRFHALVFPNGRVAYKGNEAWKSSLTDEQWAQLEDYAKQSEARIVYLNEYPHELTCTQVYHSYGETNPNSFDDVQQVTAPASTSMAEEINGLNFDTKDIHHYPAEANPNTVNTCEVEPLLFFEKQLPNFPEQTWAAVTAKRDGLEMIAFYLAFGDWSKASTALNIIWLEWALGKNFKQIATTGDDTKSAFGKTSDANVSTAAGVILVTLSTLFTMIVTLF</sequence>
<evidence type="ECO:0000313" key="5">
    <source>
        <dbReference type="Proteomes" id="UP000193944"/>
    </source>
</evidence>
<evidence type="ECO:0000313" key="4">
    <source>
        <dbReference type="EMBL" id="ORX77844.1"/>
    </source>
</evidence>
<dbReference type="OrthoDB" id="2135907at2759"/>
<keyword evidence="2" id="KW-0732">Signal</keyword>
<dbReference type="AlphaFoldDB" id="A0A1Y1WXJ2"/>
<dbReference type="STRING" id="1754192.A0A1Y1WXJ2"/>
<accession>A0A1Y1WXJ2</accession>
<keyword evidence="1" id="KW-1133">Transmembrane helix</keyword>
<dbReference type="Pfam" id="PF25116">
    <property type="entry name" value="CBM87_Agd3"/>
    <property type="match status" value="1"/>
</dbReference>
<protein>
    <recommendedName>
        <fullName evidence="3">Agd3 CBM87 domain-containing protein</fullName>
    </recommendedName>
</protein>
<organism evidence="4 5">
    <name type="scientific">Anaeromyces robustus</name>
    <dbReference type="NCBI Taxonomy" id="1754192"/>
    <lineage>
        <taxon>Eukaryota</taxon>
        <taxon>Fungi</taxon>
        <taxon>Fungi incertae sedis</taxon>
        <taxon>Chytridiomycota</taxon>
        <taxon>Chytridiomycota incertae sedis</taxon>
        <taxon>Neocallimastigomycetes</taxon>
        <taxon>Neocallimastigales</taxon>
        <taxon>Neocallimastigaceae</taxon>
        <taxon>Anaeromyces</taxon>
    </lineage>
</organism>
<feature type="domain" description="Agd3 CBM87" evidence="3">
    <location>
        <begin position="33"/>
        <end position="250"/>
    </location>
</feature>
<proteinExistence type="predicted"/>
<feature type="chain" id="PRO_5013005495" description="Agd3 CBM87 domain-containing protein" evidence="2">
    <location>
        <begin position="22"/>
        <end position="300"/>
    </location>
</feature>
<gene>
    <name evidence="4" type="ORF">BCR32DRAFT_295359</name>
</gene>
<keyword evidence="1" id="KW-0812">Transmembrane</keyword>
<evidence type="ECO:0000256" key="2">
    <source>
        <dbReference type="SAM" id="SignalP"/>
    </source>
</evidence>
<feature type="transmembrane region" description="Helical" evidence="1">
    <location>
        <begin position="278"/>
        <end position="299"/>
    </location>
</feature>
<keyword evidence="5" id="KW-1185">Reference proteome</keyword>
<keyword evidence="1" id="KW-0472">Membrane</keyword>